<dbReference type="EMBL" id="CP002590">
    <property type="protein sequence ID" value="AEA11883.1"/>
    <property type="molecule type" value="Genomic_DNA"/>
</dbReference>
<reference evidence="2 3" key="1">
    <citation type="journal article" date="2011" name="J. Bacteriol.">
        <title>Complete genome sequence of the thermoacidophilic crenarchaeon Thermoproteus uzoniensis 768-20.</title>
        <authorList>
            <person name="Mardanov A.V."/>
            <person name="Gumerov V.M."/>
            <person name="Beletsky A.V."/>
            <person name="Prokofeva M.I."/>
            <person name="Bonch-Osmolovskaya E.A."/>
            <person name="Ravin N.V."/>
            <person name="Skryabin K.G."/>
        </authorList>
    </citation>
    <scope>NUCLEOTIDE SEQUENCE [LARGE SCALE GENOMIC DNA]</scope>
    <source>
        <strain evidence="2 3">768-20</strain>
    </source>
</reference>
<proteinExistence type="predicted"/>
<keyword evidence="1" id="KW-1133">Transmembrane helix</keyword>
<gene>
    <name evidence="2" type="ordered locus">TUZN_0387</name>
</gene>
<organism evidence="2 3">
    <name type="scientific">Thermoproteus uzoniensis (strain 768-20)</name>
    <dbReference type="NCBI Taxonomy" id="999630"/>
    <lineage>
        <taxon>Archaea</taxon>
        <taxon>Thermoproteota</taxon>
        <taxon>Thermoprotei</taxon>
        <taxon>Thermoproteales</taxon>
        <taxon>Thermoproteaceae</taxon>
        <taxon>Thermoproteus</taxon>
    </lineage>
</organism>
<dbReference type="HOGENOM" id="CLU_1691630_0_0_2"/>
<keyword evidence="1" id="KW-0472">Membrane</keyword>
<dbReference type="KEGG" id="tuz:TUZN_0387"/>
<evidence type="ECO:0000313" key="3">
    <source>
        <dbReference type="Proteomes" id="UP000008138"/>
    </source>
</evidence>
<sequence>MRLSIIITIMGVAMVAIAAVLFFLGSSAGSLAASVNEALAQLNKTSALTLSPGNNASFSFSEPSILLINSSAPLKIVPESLRIAVQGTITAVAVQPGVRVYVVNNYTRPVSLRYAVVTISPSLSRAVFFALISLGLGFVGFVVLVIGVVLYVLKR</sequence>
<dbReference type="STRING" id="999630.TUZN_0387"/>
<dbReference type="OrthoDB" id="29063at2157"/>
<dbReference type="AlphaFoldDB" id="F2L2U5"/>
<feature type="transmembrane region" description="Helical" evidence="1">
    <location>
        <begin position="127"/>
        <end position="153"/>
    </location>
</feature>
<accession>F2L2U5</accession>
<dbReference type="RefSeq" id="WP_013679219.1">
    <property type="nucleotide sequence ID" value="NC_015315.1"/>
</dbReference>
<dbReference type="Proteomes" id="UP000008138">
    <property type="component" value="Chromosome"/>
</dbReference>
<name>F2L2U5_THEU7</name>
<dbReference type="eggNOG" id="arCOG07198">
    <property type="taxonomic scope" value="Archaea"/>
</dbReference>
<dbReference type="GeneID" id="10359932"/>
<keyword evidence="3" id="KW-1185">Reference proteome</keyword>
<reference key="2">
    <citation type="submission" date="2011-03" db="EMBL/GenBank/DDBJ databases">
        <title>Complete genome sequence of the thermoacidophilic crenarchaeon Thermoproteus uzoniensis 768-20.</title>
        <authorList>
            <person name="Mardanov A.V."/>
            <person name="Gumerov V.M."/>
            <person name="Beletsky A.V."/>
            <person name="Prokofeva M.I."/>
            <person name="Bonch-Osmolovskaya E.A."/>
            <person name="Ravin N.V."/>
            <person name="Skryabin K.G."/>
        </authorList>
    </citation>
    <scope>NUCLEOTIDE SEQUENCE</scope>
    <source>
        <strain>768-20</strain>
    </source>
</reference>
<keyword evidence="1" id="KW-0812">Transmembrane</keyword>
<protein>
    <submittedName>
        <fullName evidence="2">Uncharacterized protein</fullName>
    </submittedName>
</protein>
<evidence type="ECO:0000313" key="2">
    <source>
        <dbReference type="EMBL" id="AEA11883.1"/>
    </source>
</evidence>
<evidence type="ECO:0000256" key="1">
    <source>
        <dbReference type="SAM" id="Phobius"/>
    </source>
</evidence>